<feature type="region of interest" description="Disordered" evidence="7">
    <location>
        <begin position="27"/>
        <end position="46"/>
    </location>
</feature>
<sequence length="340" mass="39047">MNNGNEMPIIGFGTWSSSNDFAVLEKVEQQGQKKPKQNSNNNEESEKVAKAVGIAIDAGYRHIDCAHLYKNEKEIGQVLKKKIESGVVKRENLFITSKLWNTYHNPDTVCCACQQTLNDLGLEYLDMYLMHTPMGFQTGEELFPICQGELLYSDDDFLNTWQAMEDLVESKLCKNIGISNFNKKQIKRLLKNCNIIPQTLQIEIHPYLTQKELVNYAKCQDICITAYAPVGSPKRPWAKNPDKERILLKDYKILQLSEKHKRTPAQILLRYQIQCGHAVIPKSMDKKHIAENIDIFDFELSTEDVLNIDSLNHNLRYFKFSGASGHPYHPFEQSNETQKC</sequence>
<evidence type="ECO:0000259" key="8">
    <source>
        <dbReference type="Pfam" id="PF00248"/>
    </source>
</evidence>
<evidence type="ECO:0000256" key="2">
    <source>
        <dbReference type="ARBA" id="ARBA00022857"/>
    </source>
</evidence>
<dbReference type="AlphaFoldDB" id="A0A0L0C630"/>
<dbReference type="OMA" id="HTPWAFR"/>
<dbReference type="Proteomes" id="UP000037069">
    <property type="component" value="Unassembled WGS sequence"/>
</dbReference>
<dbReference type="GO" id="GO:0016491">
    <property type="term" value="F:oxidoreductase activity"/>
    <property type="evidence" value="ECO:0007669"/>
    <property type="project" value="UniProtKB-KW"/>
</dbReference>
<dbReference type="EMBL" id="JRES01000836">
    <property type="protein sequence ID" value="KNC27853.1"/>
    <property type="molecule type" value="Genomic_DNA"/>
</dbReference>
<keyword evidence="2" id="KW-0521">NADP</keyword>
<dbReference type="STRING" id="7375.A0A0L0C630"/>
<dbReference type="InterPro" id="IPR023210">
    <property type="entry name" value="NADP_OxRdtase_dom"/>
</dbReference>
<dbReference type="SUPFAM" id="SSF51430">
    <property type="entry name" value="NAD(P)-linked oxidoreductase"/>
    <property type="match status" value="1"/>
</dbReference>
<evidence type="ECO:0000256" key="1">
    <source>
        <dbReference type="ARBA" id="ARBA00007905"/>
    </source>
</evidence>
<evidence type="ECO:0000256" key="6">
    <source>
        <dbReference type="PIRSR" id="PIRSR000097-3"/>
    </source>
</evidence>
<feature type="compositionally biased region" description="Low complexity" evidence="7">
    <location>
        <begin position="29"/>
        <end position="42"/>
    </location>
</feature>
<evidence type="ECO:0000256" key="3">
    <source>
        <dbReference type="ARBA" id="ARBA00023002"/>
    </source>
</evidence>
<dbReference type="PIRSF" id="PIRSF000097">
    <property type="entry name" value="AKR"/>
    <property type="match status" value="1"/>
</dbReference>
<evidence type="ECO:0000256" key="7">
    <source>
        <dbReference type="SAM" id="MobiDB-lite"/>
    </source>
</evidence>
<dbReference type="PRINTS" id="PR00069">
    <property type="entry name" value="ALDKETRDTASE"/>
</dbReference>
<feature type="active site" description="Proton donor" evidence="4">
    <location>
        <position position="69"/>
    </location>
</feature>
<organism evidence="9 10">
    <name type="scientific">Lucilia cuprina</name>
    <name type="common">Green bottle fly</name>
    <name type="synonym">Australian sheep blowfly</name>
    <dbReference type="NCBI Taxonomy" id="7375"/>
    <lineage>
        <taxon>Eukaryota</taxon>
        <taxon>Metazoa</taxon>
        <taxon>Ecdysozoa</taxon>
        <taxon>Arthropoda</taxon>
        <taxon>Hexapoda</taxon>
        <taxon>Insecta</taxon>
        <taxon>Pterygota</taxon>
        <taxon>Neoptera</taxon>
        <taxon>Endopterygota</taxon>
        <taxon>Diptera</taxon>
        <taxon>Brachycera</taxon>
        <taxon>Muscomorpha</taxon>
        <taxon>Oestroidea</taxon>
        <taxon>Calliphoridae</taxon>
        <taxon>Luciliinae</taxon>
        <taxon>Lucilia</taxon>
    </lineage>
</organism>
<dbReference type="OrthoDB" id="416253at2759"/>
<feature type="domain" description="NADP-dependent oxidoreductase" evidence="8">
    <location>
        <begin position="41"/>
        <end position="312"/>
    </location>
</feature>
<dbReference type="InterPro" id="IPR020471">
    <property type="entry name" value="AKR"/>
</dbReference>
<accession>A0A0L0C630</accession>
<dbReference type="PROSITE" id="PS00798">
    <property type="entry name" value="ALDOKETO_REDUCTASE_1"/>
    <property type="match status" value="1"/>
</dbReference>
<keyword evidence="3" id="KW-0560">Oxidoreductase</keyword>
<dbReference type="FunFam" id="3.20.20.100:FF:000006">
    <property type="entry name" value="Aldo-keto reductase family 1 member A1"/>
    <property type="match status" value="1"/>
</dbReference>
<dbReference type="PANTHER" id="PTHR11732">
    <property type="entry name" value="ALDO/KETO REDUCTASE"/>
    <property type="match status" value="1"/>
</dbReference>
<dbReference type="InterPro" id="IPR018170">
    <property type="entry name" value="Aldo/ket_reductase_CS"/>
</dbReference>
<name>A0A0L0C630_LUCCU</name>
<protein>
    <recommendedName>
        <fullName evidence="8">NADP-dependent oxidoreductase domain-containing protein</fullName>
    </recommendedName>
</protein>
<evidence type="ECO:0000313" key="10">
    <source>
        <dbReference type="Proteomes" id="UP000037069"/>
    </source>
</evidence>
<gene>
    <name evidence="9" type="ORF">FF38_03437</name>
</gene>
<feature type="binding site" evidence="5">
    <location>
        <position position="131"/>
    </location>
    <ligand>
        <name>substrate</name>
    </ligand>
</feature>
<proteinExistence type="inferred from homology"/>
<comment type="similarity">
    <text evidence="1">Belongs to the aldo/keto reductase family.</text>
</comment>
<feature type="site" description="Lowers pKa of active site Tyr" evidence="6">
    <location>
        <position position="98"/>
    </location>
</feature>
<dbReference type="InterPro" id="IPR036812">
    <property type="entry name" value="NAD(P)_OxRdtase_dom_sf"/>
</dbReference>
<comment type="caution">
    <text evidence="9">The sequence shown here is derived from an EMBL/GenBank/DDBJ whole genome shotgun (WGS) entry which is preliminary data.</text>
</comment>
<keyword evidence="10" id="KW-1185">Reference proteome</keyword>
<dbReference type="Pfam" id="PF00248">
    <property type="entry name" value="Aldo_ket_red"/>
    <property type="match status" value="1"/>
</dbReference>
<dbReference type="Gene3D" id="3.20.20.100">
    <property type="entry name" value="NADP-dependent oxidoreductase domain"/>
    <property type="match status" value="1"/>
</dbReference>
<evidence type="ECO:0000256" key="5">
    <source>
        <dbReference type="PIRSR" id="PIRSR000097-2"/>
    </source>
</evidence>
<evidence type="ECO:0000256" key="4">
    <source>
        <dbReference type="PIRSR" id="PIRSR000097-1"/>
    </source>
</evidence>
<reference evidence="9 10" key="1">
    <citation type="journal article" date="2015" name="Nat. Commun.">
        <title>Lucilia cuprina genome unlocks parasitic fly biology to underpin future interventions.</title>
        <authorList>
            <person name="Anstead C.A."/>
            <person name="Korhonen P.K."/>
            <person name="Young N.D."/>
            <person name="Hall R.S."/>
            <person name="Jex A.R."/>
            <person name="Murali S.C."/>
            <person name="Hughes D.S."/>
            <person name="Lee S.F."/>
            <person name="Perry T."/>
            <person name="Stroehlein A.J."/>
            <person name="Ansell B.R."/>
            <person name="Breugelmans B."/>
            <person name="Hofmann A."/>
            <person name="Qu J."/>
            <person name="Dugan S."/>
            <person name="Lee S.L."/>
            <person name="Chao H."/>
            <person name="Dinh H."/>
            <person name="Han Y."/>
            <person name="Doddapaneni H.V."/>
            <person name="Worley K.C."/>
            <person name="Muzny D.M."/>
            <person name="Ioannidis P."/>
            <person name="Waterhouse R.M."/>
            <person name="Zdobnov E.M."/>
            <person name="James P.J."/>
            <person name="Bagnall N.H."/>
            <person name="Kotze A.C."/>
            <person name="Gibbs R.A."/>
            <person name="Richards S."/>
            <person name="Batterham P."/>
            <person name="Gasser R.B."/>
        </authorList>
    </citation>
    <scope>NUCLEOTIDE SEQUENCE [LARGE SCALE GENOMIC DNA]</scope>
    <source>
        <strain evidence="9 10">LS</strain>
        <tissue evidence="9">Full body</tissue>
    </source>
</reference>
<evidence type="ECO:0000313" key="9">
    <source>
        <dbReference type="EMBL" id="KNC27853.1"/>
    </source>
</evidence>
<dbReference type="PROSITE" id="PS00062">
    <property type="entry name" value="ALDOKETO_REDUCTASE_2"/>
    <property type="match status" value="1"/>
</dbReference>